<dbReference type="SUPFAM" id="SSF49899">
    <property type="entry name" value="Concanavalin A-like lectins/glucanases"/>
    <property type="match status" value="1"/>
</dbReference>
<dbReference type="Proteomes" id="UP000010388">
    <property type="component" value="Chromosome"/>
</dbReference>
<evidence type="ECO:0000256" key="2">
    <source>
        <dbReference type="ARBA" id="ARBA00022723"/>
    </source>
</evidence>
<name>K9P8M9_CYAGP</name>
<dbReference type="eggNOG" id="COG3119">
    <property type="taxonomic scope" value="Bacteria"/>
</dbReference>
<comment type="similarity">
    <text evidence="1">Belongs to the sulfatase family.</text>
</comment>
<dbReference type="GO" id="GO:0016787">
    <property type="term" value="F:hydrolase activity"/>
    <property type="evidence" value="ECO:0007669"/>
    <property type="project" value="UniProtKB-KW"/>
</dbReference>
<organism evidence="6 7">
    <name type="scientific">Cyanobium gracile (strain ATCC 27147 / PCC 6307)</name>
    <dbReference type="NCBI Taxonomy" id="292564"/>
    <lineage>
        <taxon>Bacteria</taxon>
        <taxon>Bacillati</taxon>
        <taxon>Cyanobacteriota</taxon>
        <taxon>Cyanophyceae</taxon>
        <taxon>Synechococcales</taxon>
        <taxon>Prochlorococcaceae</taxon>
        <taxon>Cyanobium</taxon>
    </lineage>
</organism>
<dbReference type="InterPro" id="IPR000917">
    <property type="entry name" value="Sulfatase_N"/>
</dbReference>
<reference evidence="7" key="1">
    <citation type="journal article" date="2013" name="Proc. Natl. Acad. Sci. U.S.A.">
        <title>Improving the coverage of the cyanobacterial phylum using diversity-driven genome sequencing.</title>
        <authorList>
            <person name="Shih P.M."/>
            <person name="Wu D."/>
            <person name="Latifi A."/>
            <person name="Axen S.D."/>
            <person name="Fewer D.P."/>
            <person name="Talla E."/>
            <person name="Calteau A."/>
            <person name="Cai F."/>
            <person name="Tandeau de Marsac N."/>
            <person name="Rippka R."/>
            <person name="Herdman M."/>
            <person name="Sivonen K."/>
            <person name="Coursin T."/>
            <person name="Laurent T."/>
            <person name="Goodwin L."/>
            <person name="Nolan M."/>
            <person name="Davenport K.W."/>
            <person name="Han C.S."/>
            <person name="Rubin E.M."/>
            <person name="Eisen J.A."/>
            <person name="Woyke T."/>
            <person name="Gugger M."/>
            <person name="Kerfeld C.A."/>
        </authorList>
    </citation>
    <scope>NUCLEOTIDE SEQUENCE [LARGE SCALE GENOMIC DNA]</scope>
    <source>
        <strain evidence="7">ATCC 27147 / PCC 6307</strain>
    </source>
</reference>
<proteinExistence type="inferred from homology"/>
<accession>K9P8M9</accession>
<protein>
    <submittedName>
        <fullName evidence="6">Arylsulfatase A family protein</fullName>
    </submittedName>
</protein>
<dbReference type="PANTHER" id="PTHR42693:SF43">
    <property type="entry name" value="BLL2667 PROTEIN"/>
    <property type="match status" value="1"/>
</dbReference>
<dbReference type="KEGG" id="cgc:Cyagr_2675"/>
<dbReference type="HOGENOM" id="CLU_006332_11_0_3"/>
<dbReference type="PANTHER" id="PTHR42693">
    <property type="entry name" value="ARYLSULFATASE FAMILY MEMBER"/>
    <property type="match status" value="1"/>
</dbReference>
<evidence type="ECO:0000256" key="1">
    <source>
        <dbReference type="ARBA" id="ARBA00008779"/>
    </source>
</evidence>
<evidence type="ECO:0000259" key="5">
    <source>
        <dbReference type="Pfam" id="PF00884"/>
    </source>
</evidence>
<dbReference type="PROSITE" id="PS00523">
    <property type="entry name" value="SULFATASE_1"/>
    <property type="match status" value="1"/>
</dbReference>
<evidence type="ECO:0000256" key="4">
    <source>
        <dbReference type="ARBA" id="ARBA00022837"/>
    </source>
</evidence>
<dbReference type="PROSITE" id="PS00149">
    <property type="entry name" value="SULFATASE_2"/>
    <property type="match status" value="1"/>
</dbReference>
<gene>
    <name evidence="6" type="ordered locus">Cyagr_2675</name>
</gene>
<feature type="domain" description="Sulfatase N-terminal" evidence="5">
    <location>
        <begin position="74"/>
        <end position="486"/>
    </location>
</feature>
<keyword evidence="3" id="KW-0378">Hydrolase</keyword>
<evidence type="ECO:0000313" key="6">
    <source>
        <dbReference type="EMBL" id="AFY29767.1"/>
    </source>
</evidence>
<keyword evidence="4" id="KW-0106">Calcium</keyword>
<dbReference type="Gene3D" id="3.40.720.10">
    <property type="entry name" value="Alkaline Phosphatase, subunit A"/>
    <property type="match status" value="1"/>
</dbReference>
<dbReference type="EMBL" id="CP003495">
    <property type="protein sequence ID" value="AFY29767.1"/>
    <property type="molecule type" value="Genomic_DNA"/>
</dbReference>
<dbReference type="InterPro" id="IPR050738">
    <property type="entry name" value="Sulfatase"/>
</dbReference>
<dbReference type="Pfam" id="PF00884">
    <property type="entry name" value="Sulfatase"/>
    <property type="match status" value="1"/>
</dbReference>
<dbReference type="Gene3D" id="3.30.1120.10">
    <property type="match status" value="1"/>
</dbReference>
<dbReference type="STRING" id="292564.Cyagr_2675"/>
<dbReference type="InterPro" id="IPR013320">
    <property type="entry name" value="ConA-like_dom_sf"/>
</dbReference>
<evidence type="ECO:0000256" key="3">
    <source>
        <dbReference type="ARBA" id="ARBA00022801"/>
    </source>
</evidence>
<dbReference type="InterPro" id="IPR024607">
    <property type="entry name" value="Sulfatase_CS"/>
</dbReference>
<dbReference type="SUPFAM" id="SSF53649">
    <property type="entry name" value="Alkaline phosphatase-like"/>
    <property type="match status" value="1"/>
</dbReference>
<dbReference type="PATRIC" id="fig|292564.3.peg.2537"/>
<dbReference type="AlphaFoldDB" id="K9P8M9"/>
<dbReference type="GO" id="GO:0046872">
    <property type="term" value="F:metal ion binding"/>
    <property type="evidence" value="ECO:0007669"/>
    <property type="project" value="UniProtKB-KW"/>
</dbReference>
<keyword evidence="2" id="KW-0479">Metal-binding</keyword>
<dbReference type="InterPro" id="IPR017850">
    <property type="entry name" value="Alkaline_phosphatase_core_sf"/>
</dbReference>
<evidence type="ECO:0000313" key="7">
    <source>
        <dbReference type="Proteomes" id="UP000010388"/>
    </source>
</evidence>
<sequence>MAAREDVYNDFAGHGLAAQEALISVLNKTTAAETSPMPLNEYKPGTAFPGVIGRTADVSTPAWPEPNRAKEGAPNVLYIVLDDTGFGQLGCYGSPIATPHLDALAADGLRYSNMHTTALCSPSRSCMLTGRNHHSNGLACITEGSMGYPGSNGYIPFENGFLSEILLQKGYNTYAVGKWHLTPAEATSAAGPYDRWPLGRGFERFYGFLGGDTHQYYPELVRDNTQVEPEKTPEQGYHLTPDLVEKAKAMIADAKQVAPNKPFFMYFCTGAMHAPHHVPKEWADKYKGQFDDGWDAYREKTFARQKALGLIPPNTTLSRHDPDVQDWASLSDDERRLYARMMEVFAGFLEHTDHYIGELIAFLKDLGEYDNTLIMVISDNGASSEGGPTGSVNEGKFFNNVPENLEQNLAAIDDIGGPKYFNHYPWGWTHAGNTPFRRWKRETYRGGTSDPFIVSWPKGINARGEIRSQYAHAIDMVPTVLDALGIEAPTTIRGVTQSPIEGFSLASCFNDATAPSLHLTQYFEMFGHRSLYHQGWRAVCPWPGPSFSESGRRFGDPISYDQLIQLDAHGWELYNLEEDFAETNNLAATERDRLIAMIGMWYVEAGKYNVLPIDSRGTQRFGVERPQIAADRQRYIYYPGTQVVPTNAAPRVMNRPHSISVEAVVPEGGADGVLFSMGGNDGGFAFYVQNGLLTYGYNYVADSHFRITSTASIPSGHHIFSVEFTPTGPADIANGKGTPAAIKLFVDGQTVGEGHLPVTIPLSLGLAAGAAVGADPGSPTMPDYKPPFAFTGTVTRAMVDVTGTSVESQEEKMRMILARQ</sequence>
<dbReference type="CDD" id="cd16025">
    <property type="entry name" value="PAS_like"/>
    <property type="match status" value="1"/>
</dbReference>